<dbReference type="Pfam" id="PF06475">
    <property type="entry name" value="Glycolipid_bind"/>
    <property type="match status" value="1"/>
</dbReference>
<proteinExistence type="predicted"/>
<dbReference type="Proteomes" id="UP001157160">
    <property type="component" value="Unassembled WGS sequence"/>
</dbReference>
<dbReference type="SUPFAM" id="SSF159275">
    <property type="entry name" value="PA1994-like"/>
    <property type="match status" value="1"/>
</dbReference>
<dbReference type="AlphaFoldDB" id="A0AA37U898"/>
<dbReference type="EMBL" id="BSUL01000001">
    <property type="protein sequence ID" value="GMA26784.1"/>
    <property type="molecule type" value="Genomic_DNA"/>
</dbReference>
<keyword evidence="4" id="KW-1185">Reference proteome</keyword>
<sequence>MTVVAWRGTDPASIERLALRSEPERIRAESTLESGGRRIRYSLELSPLWWFRSLLLRHGERELRLERSHCTWRVDGERRDDLAAAVDIDLALSPFTNTLPIRRLRLPVGASAEIVTAYVSPDLAVQPDGQRYTRLDARRYRYEALDGGFEREIEVDDEGLVVDYPGLFERA</sequence>
<comment type="caution">
    <text evidence="1">The sequence shown here is derived from an EMBL/GenBank/DDBJ whole genome shotgun (WGS) entry which is preliminary data.</text>
</comment>
<dbReference type="RefSeq" id="WP_284228838.1">
    <property type="nucleotide sequence ID" value="NZ_BSUL01000001.1"/>
</dbReference>
<evidence type="ECO:0000313" key="2">
    <source>
        <dbReference type="EMBL" id="GMA29899.1"/>
    </source>
</evidence>
<gene>
    <name evidence="1" type="ORF">GCM10025874_00370</name>
    <name evidence="2" type="ORF">GCM10025874_31520</name>
    <name evidence="3" type="ORF">GCM10025874_32250</name>
</gene>
<dbReference type="EMBL" id="BSUL01000002">
    <property type="protein sequence ID" value="GMA29972.1"/>
    <property type="molecule type" value="Genomic_DNA"/>
</dbReference>
<dbReference type="InterPro" id="IPR009467">
    <property type="entry name" value="Glycolipid-bd_prot_put"/>
</dbReference>
<protein>
    <submittedName>
        <fullName evidence="1">Transcriptional regulator</fullName>
    </submittedName>
</protein>
<accession>A0AA37U898</accession>
<name>A0AA37U898_9MICO</name>
<evidence type="ECO:0000313" key="1">
    <source>
        <dbReference type="EMBL" id="GMA26784.1"/>
    </source>
</evidence>
<dbReference type="EMBL" id="BSUL01000001">
    <property type="protein sequence ID" value="GMA29899.1"/>
    <property type="molecule type" value="Genomic_DNA"/>
</dbReference>
<evidence type="ECO:0000313" key="4">
    <source>
        <dbReference type="Proteomes" id="UP001157160"/>
    </source>
</evidence>
<organism evidence="1 4">
    <name type="scientific">Arenivirga flava</name>
    <dbReference type="NCBI Taxonomy" id="1930060"/>
    <lineage>
        <taxon>Bacteria</taxon>
        <taxon>Bacillati</taxon>
        <taxon>Actinomycetota</taxon>
        <taxon>Actinomycetes</taxon>
        <taxon>Micrococcales</taxon>
        <taxon>Microbacteriaceae</taxon>
        <taxon>Arenivirga</taxon>
    </lineage>
</organism>
<evidence type="ECO:0000313" key="3">
    <source>
        <dbReference type="EMBL" id="GMA29972.1"/>
    </source>
</evidence>
<reference evidence="1" key="2">
    <citation type="submission" date="2023-02" db="EMBL/GenBank/DDBJ databases">
        <authorList>
            <person name="Sun Q."/>
            <person name="Mori K."/>
        </authorList>
    </citation>
    <scope>NUCLEOTIDE SEQUENCE</scope>
    <source>
        <strain evidence="1">NBRC 112289</strain>
    </source>
</reference>
<reference evidence="1 4" key="1">
    <citation type="journal article" date="2014" name="Int. J. Syst. Evol. Microbiol.">
        <title>Complete genome sequence of Corynebacterium casei LMG S-19264T (=DSM 44701T), isolated from a smear-ripened cheese.</title>
        <authorList>
            <consortium name="US DOE Joint Genome Institute (JGI-PGF)"/>
            <person name="Walter F."/>
            <person name="Albersmeier A."/>
            <person name="Kalinowski J."/>
            <person name="Ruckert C."/>
        </authorList>
    </citation>
    <scope>NUCLEOTIDE SEQUENCE [LARGE SCALE GENOMIC DNA]</scope>
    <source>
        <strain evidence="1 4">NBRC 112289</strain>
    </source>
</reference>